<keyword evidence="5" id="KW-0808">Transferase</keyword>
<dbReference type="NCBIfam" id="TIGR00215">
    <property type="entry name" value="lpxB"/>
    <property type="match status" value="1"/>
</dbReference>
<keyword evidence="4" id="KW-0328">Glycosyltransferase</keyword>
<comment type="catalytic activity">
    <reaction evidence="7">
        <text>a lipid X + a UDP-2-N,3-O-bis[(3R)-3-hydroxyacyl]-alpha-D-glucosamine = a lipid A disaccharide + UDP + H(+)</text>
        <dbReference type="Rhea" id="RHEA:67828"/>
        <dbReference type="ChEBI" id="CHEBI:15378"/>
        <dbReference type="ChEBI" id="CHEBI:58223"/>
        <dbReference type="ChEBI" id="CHEBI:137748"/>
        <dbReference type="ChEBI" id="CHEBI:176338"/>
        <dbReference type="ChEBI" id="CHEBI:176343"/>
        <dbReference type="EC" id="2.4.1.182"/>
    </reaction>
</comment>
<evidence type="ECO:0000256" key="4">
    <source>
        <dbReference type="ARBA" id="ARBA00022676"/>
    </source>
</evidence>
<dbReference type="EMBL" id="UINC01001389">
    <property type="protein sequence ID" value="SUZ79492.1"/>
    <property type="molecule type" value="Genomic_DNA"/>
</dbReference>
<name>A0A381QJH6_9ZZZZ</name>
<protein>
    <recommendedName>
        <fullName evidence="1">lipid-A-disaccharide synthase</fullName>
        <ecNumber evidence="1">2.4.1.182</ecNumber>
    </recommendedName>
</protein>
<dbReference type="PANTHER" id="PTHR30372:SF4">
    <property type="entry name" value="LIPID-A-DISACCHARIDE SYNTHASE, MITOCHONDRIAL-RELATED"/>
    <property type="match status" value="1"/>
</dbReference>
<organism evidence="8">
    <name type="scientific">marine metagenome</name>
    <dbReference type="NCBI Taxonomy" id="408172"/>
    <lineage>
        <taxon>unclassified sequences</taxon>
        <taxon>metagenomes</taxon>
        <taxon>ecological metagenomes</taxon>
    </lineage>
</organism>
<dbReference type="PANTHER" id="PTHR30372">
    <property type="entry name" value="LIPID-A-DISACCHARIDE SYNTHASE"/>
    <property type="match status" value="1"/>
</dbReference>
<dbReference type="SUPFAM" id="SSF53756">
    <property type="entry name" value="UDP-Glycosyltransferase/glycogen phosphorylase"/>
    <property type="match status" value="1"/>
</dbReference>
<dbReference type="GO" id="GO:0016020">
    <property type="term" value="C:membrane"/>
    <property type="evidence" value="ECO:0007669"/>
    <property type="project" value="GOC"/>
</dbReference>
<keyword evidence="6" id="KW-0443">Lipid metabolism</keyword>
<keyword evidence="3" id="KW-0441">Lipid A biosynthesis</keyword>
<evidence type="ECO:0000313" key="8">
    <source>
        <dbReference type="EMBL" id="SUZ79492.1"/>
    </source>
</evidence>
<evidence type="ECO:0000256" key="6">
    <source>
        <dbReference type="ARBA" id="ARBA00023098"/>
    </source>
</evidence>
<dbReference type="GO" id="GO:0009245">
    <property type="term" value="P:lipid A biosynthetic process"/>
    <property type="evidence" value="ECO:0007669"/>
    <property type="project" value="UniProtKB-KW"/>
</dbReference>
<accession>A0A381QJH6</accession>
<dbReference type="EC" id="2.4.1.182" evidence="1"/>
<proteinExistence type="predicted"/>
<evidence type="ECO:0000256" key="5">
    <source>
        <dbReference type="ARBA" id="ARBA00022679"/>
    </source>
</evidence>
<reference evidence="8" key="1">
    <citation type="submission" date="2018-05" db="EMBL/GenBank/DDBJ databases">
        <authorList>
            <person name="Lanie J.A."/>
            <person name="Ng W.-L."/>
            <person name="Kazmierczak K.M."/>
            <person name="Andrzejewski T.M."/>
            <person name="Davidsen T.M."/>
            <person name="Wayne K.J."/>
            <person name="Tettelin H."/>
            <person name="Glass J.I."/>
            <person name="Rusch D."/>
            <person name="Podicherti R."/>
            <person name="Tsui H.-C.T."/>
            <person name="Winkler M.E."/>
        </authorList>
    </citation>
    <scope>NUCLEOTIDE SEQUENCE</scope>
</reference>
<evidence type="ECO:0000256" key="1">
    <source>
        <dbReference type="ARBA" id="ARBA00012687"/>
    </source>
</evidence>
<dbReference type="AlphaFoldDB" id="A0A381QJH6"/>
<evidence type="ECO:0000256" key="2">
    <source>
        <dbReference type="ARBA" id="ARBA00022516"/>
    </source>
</evidence>
<dbReference type="InterPro" id="IPR003835">
    <property type="entry name" value="Glyco_trans_19"/>
</dbReference>
<gene>
    <name evidence="8" type="ORF">METZ01_LOCUS32346</name>
</gene>
<dbReference type="Pfam" id="PF02684">
    <property type="entry name" value="LpxB"/>
    <property type="match status" value="1"/>
</dbReference>
<dbReference type="GO" id="GO:0008915">
    <property type="term" value="F:lipid-A-disaccharide synthase activity"/>
    <property type="evidence" value="ECO:0007669"/>
    <property type="project" value="UniProtKB-EC"/>
</dbReference>
<dbReference type="GO" id="GO:0005543">
    <property type="term" value="F:phospholipid binding"/>
    <property type="evidence" value="ECO:0007669"/>
    <property type="project" value="TreeGrafter"/>
</dbReference>
<sequence length="371" mass="40761">VVDVLVVAGDPSGDRHAADVVKALKCKLPSARFVGLGGPQMQAAGVRTLAGLEELAVMGFGEVVKRLEFFRELERRIHELLLDADLVVLVDFPGFNMRIARTASAFGRPVLYYIPPKVWASRASRIEKLAKITDHIAVIFPFEVDALADVGADVTFVGNPLLDRPDTVSSRSDFHTRFDLDPDHPILAILPGSREQEIKQHLQLFVNVAEMVTASCPHVQPVISKAEWLNDTLFEGLCIPVVEDTRGLLRHARAGLVKSGTATLEAALEGMPFVVAYKTSSFSWAIVKRMLRVKYISLVNLIARDSIVPEFIQGNARPQKIARHLIPLLDNTSSEYRRQISELPRVTSLLGSAGSAARVANLAISLLRPKK</sequence>
<evidence type="ECO:0000256" key="3">
    <source>
        <dbReference type="ARBA" id="ARBA00022556"/>
    </source>
</evidence>
<evidence type="ECO:0000256" key="7">
    <source>
        <dbReference type="ARBA" id="ARBA00048975"/>
    </source>
</evidence>
<keyword evidence="2" id="KW-0444">Lipid biosynthesis</keyword>
<feature type="non-terminal residue" evidence="8">
    <location>
        <position position="1"/>
    </location>
</feature>